<dbReference type="PaxDb" id="4097-A0A1S4AFN4"/>
<sequence>MARTMLIGSGLAKNFWAEAVNTAYYLVNRCMIRSILNKTPYELLNRRKPKLTYLRTFGCKCYVLNNGKDQLDMMSQMKEANEDNTASSSTEPSTLITTTEAEERVVDAVQGTSLASKRRIEENRPNIPYSSQNKPQSSNWRHLLTL</sequence>
<proteinExistence type="predicted"/>
<evidence type="ECO:0008006" key="3">
    <source>
        <dbReference type="Google" id="ProtNLM"/>
    </source>
</evidence>
<dbReference type="STRING" id="4097.A0A1S4AFN4"/>
<dbReference type="OrthoDB" id="1306217at2759"/>
<dbReference type="InterPro" id="IPR036397">
    <property type="entry name" value="RNaseH_sf"/>
</dbReference>
<name>A0A1S4AFN4_TOBAC</name>
<reference evidence="2" key="1">
    <citation type="submission" date="2025-08" db="UniProtKB">
        <authorList>
            <consortium name="RefSeq"/>
        </authorList>
    </citation>
    <scope>IDENTIFICATION</scope>
</reference>
<dbReference type="Gene3D" id="3.30.420.10">
    <property type="entry name" value="Ribonuclease H-like superfamily/Ribonuclease H"/>
    <property type="match status" value="1"/>
</dbReference>
<feature type="region of interest" description="Disordered" evidence="1">
    <location>
        <begin position="76"/>
        <end position="102"/>
    </location>
</feature>
<dbReference type="PANTHER" id="PTHR42648:SF21">
    <property type="entry name" value="CYSTEINE-RICH RLK (RECEPTOR-LIKE PROTEIN KINASE) 8"/>
    <property type="match status" value="1"/>
</dbReference>
<dbReference type="KEGG" id="nta:107797086"/>
<accession>A0A1S4AFN4</accession>
<feature type="compositionally biased region" description="Polar residues" evidence="1">
    <location>
        <begin position="83"/>
        <end position="99"/>
    </location>
</feature>
<evidence type="ECO:0000313" key="2">
    <source>
        <dbReference type="RefSeq" id="XP_016475434.1"/>
    </source>
</evidence>
<feature type="region of interest" description="Disordered" evidence="1">
    <location>
        <begin position="116"/>
        <end position="146"/>
    </location>
</feature>
<dbReference type="AlphaFoldDB" id="A0A1S4AFN4"/>
<dbReference type="InterPro" id="IPR012337">
    <property type="entry name" value="RNaseH-like_sf"/>
</dbReference>
<dbReference type="PANTHER" id="PTHR42648">
    <property type="entry name" value="TRANSPOSASE, PUTATIVE-RELATED"/>
    <property type="match status" value="1"/>
</dbReference>
<dbReference type="GO" id="GO:0003676">
    <property type="term" value="F:nucleic acid binding"/>
    <property type="evidence" value="ECO:0007669"/>
    <property type="project" value="InterPro"/>
</dbReference>
<protein>
    <recommendedName>
        <fullName evidence="3">Retrovirus-related Pol polyprotein from transposon TNT 1-94</fullName>
    </recommendedName>
</protein>
<organism evidence="2">
    <name type="scientific">Nicotiana tabacum</name>
    <name type="common">Common tobacco</name>
    <dbReference type="NCBI Taxonomy" id="4097"/>
    <lineage>
        <taxon>Eukaryota</taxon>
        <taxon>Viridiplantae</taxon>
        <taxon>Streptophyta</taxon>
        <taxon>Embryophyta</taxon>
        <taxon>Tracheophyta</taxon>
        <taxon>Spermatophyta</taxon>
        <taxon>Magnoliopsida</taxon>
        <taxon>eudicotyledons</taxon>
        <taxon>Gunneridae</taxon>
        <taxon>Pentapetalae</taxon>
        <taxon>asterids</taxon>
        <taxon>lamiids</taxon>
        <taxon>Solanales</taxon>
        <taxon>Solanaceae</taxon>
        <taxon>Nicotianoideae</taxon>
        <taxon>Nicotianeae</taxon>
        <taxon>Nicotiana</taxon>
    </lineage>
</organism>
<dbReference type="SUPFAM" id="SSF53098">
    <property type="entry name" value="Ribonuclease H-like"/>
    <property type="match status" value="1"/>
</dbReference>
<dbReference type="InterPro" id="IPR039537">
    <property type="entry name" value="Retrotran_Ty1/copia-like"/>
</dbReference>
<gene>
    <name evidence="2" type="primary">LOC107797086</name>
</gene>
<evidence type="ECO:0000256" key="1">
    <source>
        <dbReference type="SAM" id="MobiDB-lite"/>
    </source>
</evidence>
<dbReference type="RefSeq" id="XP_016475434.1">
    <property type="nucleotide sequence ID" value="XM_016619948.1"/>
</dbReference>
<feature type="compositionally biased region" description="Polar residues" evidence="1">
    <location>
        <begin position="128"/>
        <end position="140"/>
    </location>
</feature>